<dbReference type="Pfam" id="PF03631">
    <property type="entry name" value="Virul_fac_BrkB"/>
    <property type="match status" value="1"/>
</dbReference>
<name>A0A3A4NM46_ABYX5</name>
<feature type="transmembrane region" description="Helical" evidence="6">
    <location>
        <begin position="136"/>
        <end position="156"/>
    </location>
</feature>
<gene>
    <name evidence="7" type="ORF">C4520_18130</name>
</gene>
<dbReference type="GO" id="GO:0005886">
    <property type="term" value="C:plasma membrane"/>
    <property type="evidence" value="ECO:0007669"/>
    <property type="project" value="UniProtKB-SubCell"/>
</dbReference>
<evidence type="ECO:0000313" key="7">
    <source>
        <dbReference type="EMBL" id="RJP16664.1"/>
    </source>
</evidence>
<dbReference type="EMBL" id="QZKU01000125">
    <property type="protein sequence ID" value="RJP16664.1"/>
    <property type="molecule type" value="Genomic_DNA"/>
</dbReference>
<dbReference type="Proteomes" id="UP000265882">
    <property type="component" value="Unassembled WGS sequence"/>
</dbReference>
<evidence type="ECO:0000256" key="1">
    <source>
        <dbReference type="ARBA" id="ARBA00004651"/>
    </source>
</evidence>
<keyword evidence="2" id="KW-1003">Cell membrane</keyword>
<dbReference type="PANTHER" id="PTHR30213:SF1">
    <property type="entry name" value="INNER MEMBRANE PROTEIN YHJD"/>
    <property type="match status" value="1"/>
</dbReference>
<feature type="transmembrane region" description="Helical" evidence="6">
    <location>
        <begin position="89"/>
        <end position="115"/>
    </location>
</feature>
<keyword evidence="4 6" id="KW-1133">Transmembrane helix</keyword>
<feature type="transmembrane region" description="Helical" evidence="6">
    <location>
        <begin position="210"/>
        <end position="233"/>
    </location>
</feature>
<evidence type="ECO:0000256" key="2">
    <source>
        <dbReference type="ARBA" id="ARBA00022475"/>
    </source>
</evidence>
<proteinExistence type="predicted"/>
<evidence type="ECO:0000256" key="3">
    <source>
        <dbReference type="ARBA" id="ARBA00022692"/>
    </source>
</evidence>
<dbReference type="InterPro" id="IPR017039">
    <property type="entry name" value="Virul_fac_BrkB"/>
</dbReference>
<dbReference type="NCBIfam" id="TIGR00765">
    <property type="entry name" value="yihY_not_rbn"/>
    <property type="match status" value="1"/>
</dbReference>
<evidence type="ECO:0000256" key="6">
    <source>
        <dbReference type="SAM" id="Phobius"/>
    </source>
</evidence>
<sequence>MFKSVGSFFKQTFSEWSRDKVPVMAAALAYYAIFAIAPLFLIAIAIAGFVLGEQAAQGQLMSQIEGVVGQQGAQVIESMIAGASNTSGGIIATALGVAALLFGASTLFVQLQYALNVIWEVRRKPERGIMGTVKDRLVAVAMVISIGILLIALMVASSVLWSLTSYFEGVLPLPGWFWQLVNFFGSFIILIPLFALILKVVPDVKIAWKDVWIGAAAIAILFAVGQFLLGLYLGSKSFSSTYGVAGAALLLLVWIYYSAQIFLLGAEMTQVYARRYGRKIEPADDAYFVRKERDEQERKAA</sequence>
<accession>A0A3A4NM46</accession>
<feature type="transmembrane region" description="Helical" evidence="6">
    <location>
        <begin position="245"/>
        <end position="266"/>
    </location>
</feature>
<keyword evidence="3 6" id="KW-0812">Transmembrane</keyword>
<evidence type="ECO:0000256" key="4">
    <source>
        <dbReference type="ARBA" id="ARBA00022989"/>
    </source>
</evidence>
<dbReference type="PANTHER" id="PTHR30213">
    <property type="entry name" value="INNER MEMBRANE PROTEIN YHJD"/>
    <property type="match status" value="1"/>
</dbReference>
<feature type="transmembrane region" description="Helical" evidence="6">
    <location>
        <begin position="176"/>
        <end position="198"/>
    </location>
</feature>
<comment type="caution">
    <text evidence="7">The sequence shown here is derived from an EMBL/GenBank/DDBJ whole genome shotgun (WGS) entry which is preliminary data.</text>
</comment>
<organism evidence="7 8">
    <name type="scientific">Abyssobacteria bacterium (strain SURF_5)</name>
    <dbReference type="NCBI Taxonomy" id="2093360"/>
    <lineage>
        <taxon>Bacteria</taxon>
        <taxon>Pseudomonadati</taxon>
        <taxon>Candidatus Hydrogenedentota</taxon>
        <taxon>Candidatus Abyssobacteria</taxon>
    </lineage>
</organism>
<comment type="subcellular location">
    <subcellularLocation>
        <location evidence="1">Cell membrane</location>
        <topology evidence="1">Multi-pass membrane protein</topology>
    </subcellularLocation>
</comment>
<reference evidence="7 8" key="1">
    <citation type="journal article" date="2017" name="ISME J.">
        <title>Energy and carbon metabolisms in a deep terrestrial subsurface fluid microbial community.</title>
        <authorList>
            <person name="Momper L."/>
            <person name="Jungbluth S.P."/>
            <person name="Lee M.D."/>
            <person name="Amend J.P."/>
        </authorList>
    </citation>
    <scope>NUCLEOTIDE SEQUENCE [LARGE SCALE GENOMIC DNA]</scope>
    <source>
        <strain evidence="7">SURF_5</strain>
    </source>
</reference>
<keyword evidence="5 6" id="KW-0472">Membrane</keyword>
<evidence type="ECO:0000256" key="5">
    <source>
        <dbReference type="ARBA" id="ARBA00023136"/>
    </source>
</evidence>
<protein>
    <submittedName>
        <fullName evidence="7">YihY/virulence factor BrkB family protein</fullName>
    </submittedName>
</protein>
<feature type="transmembrane region" description="Helical" evidence="6">
    <location>
        <begin position="21"/>
        <end position="51"/>
    </location>
</feature>
<dbReference type="PIRSF" id="PIRSF035875">
    <property type="entry name" value="RNase_BN"/>
    <property type="match status" value="1"/>
</dbReference>
<evidence type="ECO:0000313" key="8">
    <source>
        <dbReference type="Proteomes" id="UP000265882"/>
    </source>
</evidence>
<dbReference type="AlphaFoldDB" id="A0A3A4NM46"/>